<feature type="transmembrane region" description="Helical" evidence="2">
    <location>
        <begin position="125"/>
        <end position="148"/>
    </location>
</feature>
<evidence type="ECO:0000256" key="1">
    <source>
        <dbReference type="SAM" id="MobiDB-lite"/>
    </source>
</evidence>
<dbReference type="AlphaFoldDB" id="A0AA36HGM3"/>
<accession>A0AA36HGM3</accession>
<evidence type="ECO:0000313" key="4">
    <source>
        <dbReference type="Proteomes" id="UP001176961"/>
    </source>
</evidence>
<comment type="caution">
    <text evidence="3">The sequence shown here is derived from an EMBL/GenBank/DDBJ whole genome shotgun (WGS) entry which is preliminary data.</text>
</comment>
<proteinExistence type="predicted"/>
<feature type="region of interest" description="Disordered" evidence="1">
    <location>
        <begin position="210"/>
        <end position="232"/>
    </location>
</feature>
<dbReference type="Proteomes" id="UP001176961">
    <property type="component" value="Unassembled WGS sequence"/>
</dbReference>
<feature type="transmembrane region" description="Helical" evidence="2">
    <location>
        <begin position="47"/>
        <end position="69"/>
    </location>
</feature>
<feature type="transmembrane region" description="Helical" evidence="2">
    <location>
        <begin position="81"/>
        <end position="105"/>
    </location>
</feature>
<keyword evidence="2" id="KW-0812">Transmembrane</keyword>
<reference evidence="3" key="1">
    <citation type="submission" date="2023-07" db="EMBL/GenBank/DDBJ databases">
        <authorList>
            <consortium name="CYATHOMIX"/>
        </authorList>
    </citation>
    <scope>NUCLEOTIDE SEQUENCE</scope>
    <source>
        <strain evidence="3">N/A</strain>
    </source>
</reference>
<name>A0AA36HGM3_CYLNA</name>
<feature type="compositionally biased region" description="Low complexity" evidence="1">
    <location>
        <begin position="222"/>
        <end position="232"/>
    </location>
</feature>
<evidence type="ECO:0000256" key="2">
    <source>
        <dbReference type="SAM" id="Phobius"/>
    </source>
</evidence>
<sequence>MIRTYENGCKHYKPTLRLVCSILSLTISLCEFTLAIYEYSFSRGGNIIAAIFACVFSFHGCITFLYFIGVLRRNPCFQVPFLTLQLIFMTSLGLLVVVWWIATLLAAFDLVHYRSPIENLTNCEFFMAAGGVLLVLFILWMKISLVLYRGYVRTEREAHYRRRLSCGLQLSRSSGFRSPRQVLYNLVFIIVLRSKEGFVHSCIATRSPERGLGGGRPGAVVPPSATTRATTTTSITTASPRAFNKFLQFLTVRLNQATKPYPQCCAQDCPSIYDDNCNGLMLLMPCSNGQSVMAAVNQVGDMQLCQQTANCMIDTLLYYYTAQLMPGMQVGPDGQVLCSGSGWFVRINNNDIPIIGASCASDAGNPP</sequence>
<dbReference type="EMBL" id="CATQJL010000326">
    <property type="protein sequence ID" value="CAJ0610435.1"/>
    <property type="molecule type" value="Genomic_DNA"/>
</dbReference>
<evidence type="ECO:0000313" key="3">
    <source>
        <dbReference type="EMBL" id="CAJ0610435.1"/>
    </source>
</evidence>
<feature type="transmembrane region" description="Helical" evidence="2">
    <location>
        <begin position="20"/>
        <end position="41"/>
    </location>
</feature>
<organism evidence="3 4">
    <name type="scientific">Cylicocyclus nassatus</name>
    <name type="common">Nematode worm</name>
    <dbReference type="NCBI Taxonomy" id="53992"/>
    <lineage>
        <taxon>Eukaryota</taxon>
        <taxon>Metazoa</taxon>
        <taxon>Ecdysozoa</taxon>
        <taxon>Nematoda</taxon>
        <taxon>Chromadorea</taxon>
        <taxon>Rhabditida</taxon>
        <taxon>Rhabditina</taxon>
        <taxon>Rhabditomorpha</taxon>
        <taxon>Strongyloidea</taxon>
        <taxon>Strongylidae</taxon>
        <taxon>Cylicocyclus</taxon>
    </lineage>
</organism>
<protein>
    <submittedName>
        <fullName evidence="3">Uncharacterized protein</fullName>
    </submittedName>
</protein>
<keyword evidence="2" id="KW-0472">Membrane</keyword>
<keyword evidence="2" id="KW-1133">Transmembrane helix</keyword>
<keyword evidence="4" id="KW-1185">Reference proteome</keyword>
<gene>
    <name evidence="3" type="ORF">CYNAS_LOCUS22418</name>
</gene>